<proteinExistence type="predicted"/>
<comment type="caution">
    <text evidence="1">The sequence shown here is derived from an EMBL/GenBank/DDBJ whole genome shotgun (WGS) entry which is preliminary data.</text>
</comment>
<keyword evidence="2" id="KW-1185">Reference proteome</keyword>
<dbReference type="Proteomes" id="UP000658514">
    <property type="component" value="Unassembled WGS sequence"/>
</dbReference>
<sequence>MHSKDKNHRIWSLARLAIVGLGLVSLNLATTSMIHSQPVVAQSSNRLAKTSGEIPVVKSAALGANMDVPWSKLVKIEDPFEGNYLGIFDRNYFWSNFVNNNARVEVISLWSRNSIRVLLAYSSRNCAYRSYYHTLLAAPECLVSHNTLKINNLYIKIGEQVFRLAGNNGTFKVSDELATALKNSPAKNVTIRLLSESGEAVDSQIGKGTVEGWKSVY</sequence>
<protein>
    <submittedName>
        <fullName evidence="1">Uncharacterized protein</fullName>
    </submittedName>
</protein>
<accession>A0ABR8AF90</accession>
<organism evidence="1 2">
    <name type="scientific">Calothrix parietina FACHB-288</name>
    <dbReference type="NCBI Taxonomy" id="2692896"/>
    <lineage>
        <taxon>Bacteria</taxon>
        <taxon>Bacillati</taxon>
        <taxon>Cyanobacteriota</taxon>
        <taxon>Cyanophyceae</taxon>
        <taxon>Nostocales</taxon>
        <taxon>Calotrichaceae</taxon>
        <taxon>Calothrix</taxon>
    </lineage>
</organism>
<gene>
    <name evidence="1" type="ORF">H6G24_23460</name>
</gene>
<name>A0ABR8AF90_9CYAN</name>
<evidence type="ECO:0000313" key="2">
    <source>
        <dbReference type="Proteomes" id="UP000658514"/>
    </source>
</evidence>
<reference evidence="1 2" key="1">
    <citation type="journal article" date="2020" name="ISME J.">
        <title>Comparative genomics reveals insights into cyanobacterial evolution and habitat adaptation.</title>
        <authorList>
            <person name="Chen M.Y."/>
            <person name="Teng W.K."/>
            <person name="Zhao L."/>
            <person name="Hu C.X."/>
            <person name="Zhou Y.K."/>
            <person name="Han B.P."/>
            <person name="Song L.R."/>
            <person name="Shu W.S."/>
        </authorList>
    </citation>
    <scope>NUCLEOTIDE SEQUENCE [LARGE SCALE GENOMIC DNA]</scope>
    <source>
        <strain evidence="1 2">FACHB-288</strain>
    </source>
</reference>
<dbReference type="EMBL" id="JACJQH010000041">
    <property type="protein sequence ID" value="MBD2198429.1"/>
    <property type="molecule type" value="Genomic_DNA"/>
</dbReference>
<evidence type="ECO:0000313" key="1">
    <source>
        <dbReference type="EMBL" id="MBD2198429.1"/>
    </source>
</evidence>